<keyword evidence="1" id="KW-0732">Signal</keyword>
<dbReference type="AlphaFoldDB" id="A0A9X2KNK3"/>
<dbReference type="Gene3D" id="3.30.750.170">
    <property type="match status" value="1"/>
</dbReference>
<feature type="domain" description="Tail specific protease" evidence="2">
    <location>
        <begin position="210"/>
        <end position="416"/>
    </location>
</feature>
<accession>A0A9X2KNK3</accession>
<evidence type="ECO:0000259" key="2">
    <source>
        <dbReference type="SMART" id="SM00245"/>
    </source>
</evidence>
<dbReference type="Pfam" id="PF18294">
    <property type="entry name" value="Pept_S41_N"/>
    <property type="match status" value="1"/>
</dbReference>
<evidence type="ECO:0000256" key="1">
    <source>
        <dbReference type="SAM" id="SignalP"/>
    </source>
</evidence>
<dbReference type="InterPro" id="IPR005151">
    <property type="entry name" value="Tail-specific_protease"/>
</dbReference>
<feature type="chain" id="PRO_5040765013" evidence="1">
    <location>
        <begin position="20"/>
        <end position="489"/>
    </location>
</feature>
<dbReference type="Pfam" id="PF03572">
    <property type="entry name" value="Peptidase_S41"/>
    <property type="match status" value="1"/>
</dbReference>
<dbReference type="InterPro" id="IPR029045">
    <property type="entry name" value="ClpP/crotonase-like_dom_sf"/>
</dbReference>
<evidence type="ECO:0000313" key="3">
    <source>
        <dbReference type="EMBL" id="MCP3732882.1"/>
    </source>
</evidence>
<dbReference type="GO" id="GO:0007165">
    <property type="term" value="P:signal transduction"/>
    <property type="evidence" value="ECO:0007669"/>
    <property type="project" value="TreeGrafter"/>
</dbReference>
<keyword evidence="4" id="KW-1185">Reference proteome</keyword>
<dbReference type="SUPFAM" id="SSF52096">
    <property type="entry name" value="ClpP/crotonase"/>
    <property type="match status" value="1"/>
</dbReference>
<dbReference type="PANTHER" id="PTHR32060:SF30">
    <property type="entry name" value="CARBOXY-TERMINAL PROCESSING PROTEASE CTPA"/>
    <property type="match status" value="1"/>
</dbReference>
<comment type="caution">
    <text evidence="3">The sequence shown here is derived from an EMBL/GenBank/DDBJ whole genome shotgun (WGS) entry which is preliminary data.</text>
</comment>
<dbReference type="SMART" id="SM00245">
    <property type="entry name" value="TSPc"/>
    <property type="match status" value="1"/>
</dbReference>
<gene>
    <name evidence="3" type="ORF">M9978_20905</name>
</gene>
<dbReference type="PROSITE" id="PS51257">
    <property type="entry name" value="PROKAR_LIPOPROTEIN"/>
    <property type="match status" value="1"/>
</dbReference>
<dbReference type="GO" id="GO:0004175">
    <property type="term" value="F:endopeptidase activity"/>
    <property type="evidence" value="ECO:0007669"/>
    <property type="project" value="TreeGrafter"/>
</dbReference>
<reference evidence="3" key="1">
    <citation type="submission" date="2022-05" db="EMBL/GenBank/DDBJ databases">
        <title>Sphingomonas sp. strain MG17 Genome sequencing and assembly.</title>
        <authorList>
            <person name="Kim I."/>
        </authorList>
    </citation>
    <scope>NUCLEOTIDE SEQUENCE</scope>
    <source>
        <strain evidence="3">MG17</strain>
    </source>
</reference>
<feature type="signal peptide" evidence="1">
    <location>
        <begin position="1"/>
        <end position="19"/>
    </location>
</feature>
<dbReference type="EMBL" id="JAMLDX010000025">
    <property type="protein sequence ID" value="MCP3732882.1"/>
    <property type="molecule type" value="Genomic_DNA"/>
</dbReference>
<dbReference type="GO" id="GO:0008236">
    <property type="term" value="F:serine-type peptidase activity"/>
    <property type="evidence" value="ECO:0007669"/>
    <property type="project" value="InterPro"/>
</dbReference>
<dbReference type="PANTHER" id="PTHR32060">
    <property type="entry name" value="TAIL-SPECIFIC PROTEASE"/>
    <property type="match status" value="1"/>
</dbReference>
<dbReference type="GO" id="GO:0030288">
    <property type="term" value="C:outer membrane-bounded periplasmic space"/>
    <property type="evidence" value="ECO:0007669"/>
    <property type="project" value="TreeGrafter"/>
</dbReference>
<dbReference type="InterPro" id="IPR041613">
    <property type="entry name" value="Pept_S41_N"/>
</dbReference>
<dbReference type="Proteomes" id="UP001139451">
    <property type="component" value="Unassembled WGS sequence"/>
</dbReference>
<dbReference type="CDD" id="cd07561">
    <property type="entry name" value="Peptidase_S41_CPP_like"/>
    <property type="match status" value="1"/>
</dbReference>
<sequence>MYQFRSLPARLTAATAALALLSACGGGGGSGSITGGGAAVTPTPTPTPVASTCSLSARKDWVQAQMNEWYLFPETLPASINPAAYADVQSFIDALTATARAQRKDRYFTYITSIAEENAYYNSGSSAGFGVRFSIDTAARRLFVSESFEGAPALTAGIDRGTEILSIGISVSTLRTVSDILASEGSAGITNALGPSTAGTSRVLRVTDAAGTRNLTVTKADYELTPVSSRYGAKVIDDGGRKVGYVNLRTFINTAETPLRNAFANFRAQGITEVIVDLRYNGGGLVSIADLVNNLMGRDRTTSTVANYVTFRPSKAVENETVYFAPQSQSIAPTRVAFIGTTGSASASELVMNTFVPYLGNRAALVGTNTYGKPVGQIALDRSACDDRLRVIAFALENANHQGAYYDGLAPFMGATCQAADDVTRQLGDPLEASTKSALDFLAGRSCGAVITSAPGDSAQSDSIKLRTEMELLSPERPSTAQREVPGLF</sequence>
<dbReference type="Gene3D" id="2.30.42.10">
    <property type="match status" value="1"/>
</dbReference>
<dbReference type="InterPro" id="IPR036034">
    <property type="entry name" value="PDZ_sf"/>
</dbReference>
<protein>
    <submittedName>
        <fullName evidence="3">S41 family peptidase</fullName>
    </submittedName>
</protein>
<organism evidence="3 4">
    <name type="scientific">Sphingomonas tagetis</name>
    <dbReference type="NCBI Taxonomy" id="2949092"/>
    <lineage>
        <taxon>Bacteria</taxon>
        <taxon>Pseudomonadati</taxon>
        <taxon>Pseudomonadota</taxon>
        <taxon>Alphaproteobacteria</taxon>
        <taxon>Sphingomonadales</taxon>
        <taxon>Sphingomonadaceae</taxon>
        <taxon>Sphingomonas</taxon>
    </lineage>
</organism>
<evidence type="ECO:0000313" key="4">
    <source>
        <dbReference type="Proteomes" id="UP001139451"/>
    </source>
</evidence>
<dbReference type="RefSeq" id="WP_254296765.1">
    <property type="nucleotide sequence ID" value="NZ_JAMLDX010000025.1"/>
</dbReference>
<proteinExistence type="predicted"/>
<name>A0A9X2KNK3_9SPHN</name>
<dbReference type="Gene3D" id="3.90.226.10">
    <property type="entry name" value="2-enoyl-CoA Hydratase, Chain A, domain 1"/>
    <property type="match status" value="1"/>
</dbReference>
<dbReference type="GO" id="GO:0006508">
    <property type="term" value="P:proteolysis"/>
    <property type="evidence" value="ECO:0007669"/>
    <property type="project" value="InterPro"/>
</dbReference>